<evidence type="ECO:0000259" key="6">
    <source>
        <dbReference type="Pfam" id="PF07980"/>
    </source>
</evidence>
<sequence>MKSKYNLYIAVSFFSVFFMSCDLTKDLDEYEPLYSLPAETAISDESSAELALTGVYAILQQKGGANPQNSMIGSTLSGINAGGYPAFLYAEDYSLMANNPITDGDIVAGIYAGQYTMINRANWVISGVEKLTANNFVNDNRQAEIVGEAKILRAVGHFYLLRLYGQFYDINSEYGVNVRLEPARDATVHPRISVGETYDAIIKDLDDGIASAPALRTKYYVNKTFAKGLKAKVLLYMGKYAEAAALAKDVMQNSGANFALTPTFTELFNHRSGNTIKNSESLFSIYADDNETLGNGAFWSVFAGVSDWYYNLAKNGSMTVGGQVIKYDQNRIPFMETGTYIFQGAGINGNMKFAQFTGPDAIFDTLYYLRMAEMYLIYAEAAARSTNSVPADALTALNAIRIRSGATTTGGNGFVTYPSSISYAQFLEAVRIEKMMELGTEFGEEWFDLVRYDYADGFGTGFKASDVKPTATNSDKFILPIPAISIKTGKGIIKQNPTY</sequence>
<dbReference type="InterPro" id="IPR011990">
    <property type="entry name" value="TPR-like_helical_dom_sf"/>
</dbReference>
<protein>
    <submittedName>
        <fullName evidence="8">SusD family protein</fullName>
    </submittedName>
</protein>
<comment type="subcellular location">
    <subcellularLocation>
        <location evidence="1">Cell outer membrane</location>
    </subcellularLocation>
</comment>
<keyword evidence="5" id="KW-0998">Cell outer membrane</keyword>
<keyword evidence="9" id="KW-1185">Reference proteome</keyword>
<dbReference type="Pfam" id="PF14322">
    <property type="entry name" value="SusD-like_3"/>
    <property type="match status" value="1"/>
</dbReference>
<evidence type="ECO:0000256" key="5">
    <source>
        <dbReference type="ARBA" id="ARBA00023237"/>
    </source>
</evidence>
<evidence type="ECO:0000256" key="3">
    <source>
        <dbReference type="ARBA" id="ARBA00022729"/>
    </source>
</evidence>
<evidence type="ECO:0000256" key="4">
    <source>
        <dbReference type="ARBA" id="ARBA00023136"/>
    </source>
</evidence>
<gene>
    <name evidence="8" type="ORF">SAMN05444366_2252</name>
</gene>
<organism evidence="8 9">
    <name type="scientific">Flavobacterium saccharophilum</name>
    <dbReference type="NCBI Taxonomy" id="29534"/>
    <lineage>
        <taxon>Bacteria</taxon>
        <taxon>Pseudomonadati</taxon>
        <taxon>Bacteroidota</taxon>
        <taxon>Flavobacteriia</taxon>
        <taxon>Flavobacteriales</taxon>
        <taxon>Flavobacteriaceae</taxon>
        <taxon>Flavobacterium</taxon>
    </lineage>
</organism>
<keyword evidence="3" id="KW-0732">Signal</keyword>
<dbReference type="SUPFAM" id="SSF48452">
    <property type="entry name" value="TPR-like"/>
    <property type="match status" value="1"/>
</dbReference>
<accession>A0A1M7FU45</accession>
<dbReference type="Proteomes" id="UP000184121">
    <property type="component" value="Unassembled WGS sequence"/>
</dbReference>
<reference evidence="9" key="1">
    <citation type="submission" date="2016-11" db="EMBL/GenBank/DDBJ databases">
        <authorList>
            <person name="Varghese N."/>
            <person name="Submissions S."/>
        </authorList>
    </citation>
    <scope>NUCLEOTIDE SEQUENCE [LARGE SCALE GENOMIC DNA]</scope>
    <source>
        <strain evidence="9">DSM 1811</strain>
    </source>
</reference>
<dbReference type="GO" id="GO:0009279">
    <property type="term" value="C:cell outer membrane"/>
    <property type="evidence" value="ECO:0007669"/>
    <property type="project" value="UniProtKB-SubCell"/>
</dbReference>
<evidence type="ECO:0000256" key="1">
    <source>
        <dbReference type="ARBA" id="ARBA00004442"/>
    </source>
</evidence>
<dbReference type="InterPro" id="IPR012944">
    <property type="entry name" value="SusD_RagB_dom"/>
</dbReference>
<dbReference type="STRING" id="29534.SAMN05444366_2252"/>
<evidence type="ECO:0000259" key="7">
    <source>
        <dbReference type="Pfam" id="PF14322"/>
    </source>
</evidence>
<comment type="similarity">
    <text evidence="2">Belongs to the SusD family.</text>
</comment>
<dbReference type="EMBL" id="FRBY01000003">
    <property type="protein sequence ID" value="SHM07207.1"/>
    <property type="molecule type" value="Genomic_DNA"/>
</dbReference>
<evidence type="ECO:0000313" key="9">
    <source>
        <dbReference type="Proteomes" id="UP000184121"/>
    </source>
</evidence>
<dbReference type="Pfam" id="PF07980">
    <property type="entry name" value="SusD_RagB"/>
    <property type="match status" value="1"/>
</dbReference>
<feature type="domain" description="RagB/SusD" evidence="6">
    <location>
        <begin position="248"/>
        <end position="499"/>
    </location>
</feature>
<dbReference type="AlphaFoldDB" id="A0A1M7FU45"/>
<evidence type="ECO:0000256" key="2">
    <source>
        <dbReference type="ARBA" id="ARBA00006275"/>
    </source>
</evidence>
<dbReference type="Gene3D" id="1.25.40.390">
    <property type="match status" value="1"/>
</dbReference>
<feature type="domain" description="SusD-like N-terminal" evidence="7">
    <location>
        <begin position="105"/>
        <end position="229"/>
    </location>
</feature>
<evidence type="ECO:0000313" key="8">
    <source>
        <dbReference type="EMBL" id="SHM07207.1"/>
    </source>
</evidence>
<dbReference type="InterPro" id="IPR033985">
    <property type="entry name" value="SusD-like_N"/>
</dbReference>
<keyword evidence="4" id="KW-0472">Membrane</keyword>
<name>A0A1M7FU45_9FLAO</name>
<proteinExistence type="inferred from homology"/>
<dbReference type="PROSITE" id="PS51257">
    <property type="entry name" value="PROKAR_LIPOPROTEIN"/>
    <property type="match status" value="1"/>
</dbReference>